<dbReference type="EMBL" id="CP002069">
    <property type="protein sequence ID" value="ADI74084.1"/>
    <property type="molecule type" value="Genomic_DNA"/>
</dbReference>
<accession>D7E7L1</accession>
<dbReference type="InterPro" id="IPR003477">
    <property type="entry name" value="PemK-like"/>
</dbReference>
<dbReference type="KEGG" id="mev:Metev_1209"/>
<proteinExistence type="predicted"/>
<dbReference type="Gene3D" id="2.30.30.110">
    <property type="match status" value="1"/>
</dbReference>
<dbReference type="InterPro" id="IPR011067">
    <property type="entry name" value="Plasmid_toxin/cell-grow_inhib"/>
</dbReference>
<reference evidence="1 2" key="1">
    <citation type="submission" date="2010-06" db="EMBL/GenBank/DDBJ databases">
        <title>Complete sequence chromosome of Methanohalobium evestigatum Z-7303.</title>
        <authorList>
            <consortium name="US DOE Joint Genome Institute"/>
            <person name="Lucas S."/>
            <person name="Copeland A."/>
            <person name="Lapidus A."/>
            <person name="Cheng J.-F."/>
            <person name="Bruce D."/>
            <person name="Goodwin L."/>
            <person name="Pitluck S."/>
            <person name="Saunders E."/>
            <person name="Detter J.C."/>
            <person name="Han C."/>
            <person name="Tapia R."/>
            <person name="Land M."/>
            <person name="Hauser L."/>
            <person name="Kyrpides N."/>
            <person name="Mikhailova N."/>
            <person name="Sieprawska-Lupa M."/>
            <person name="Whitman W.B."/>
            <person name="Anderson I."/>
            <person name="Woyke T."/>
        </authorList>
    </citation>
    <scope>NUCLEOTIDE SEQUENCE [LARGE SCALE GENOMIC DNA]</scope>
    <source>
        <strain evidence="2">ATCC BAA-1072 / DSM 3721 / NBRC 107634 / OCM 161 / Z-7303</strain>
    </source>
</reference>
<gene>
    <name evidence="1" type="ordered locus">Metev_1209</name>
</gene>
<dbReference type="Pfam" id="PF02452">
    <property type="entry name" value="PemK_toxin"/>
    <property type="match status" value="1"/>
</dbReference>
<dbReference type="GeneID" id="9346842"/>
<evidence type="ECO:0000313" key="2">
    <source>
        <dbReference type="Proteomes" id="UP000000391"/>
    </source>
</evidence>
<dbReference type="AlphaFoldDB" id="D7E7L1"/>
<sequence length="110" mass="12354">MERLVKGDVVVLPFPFSDMSNSKKRPAFVLAKLPGEDIILCMITSAVKTDNYSITLNDNDFESGTLRKNSNIRPNRIFTADKSLILYKVGHLKNDKIDEVENKLVNILTG</sequence>
<dbReference type="Proteomes" id="UP000000391">
    <property type="component" value="Chromosome"/>
</dbReference>
<keyword evidence="2" id="KW-1185">Reference proteome</keyword>
<organism evidence="1 2">
    <name type="scientific">Methanohalobium evestigatum (strain ATCC BAA-1072 / DSM 3721 / NBRC 107634 / OCM 161 / Z-7303)</name>
    <dbReference type="NCBI Taxonomy" id="644295"/>
    <lineage>
        <taxon>Archaea</taxon>
        <taxon>Methanobacteriati</taxon>
        <taxon>Methanobacteriota</taxon>
        <taxon>Stenosarchaea group</taxon>
        <taxon>Methanomicrobia</taxon>
        <taxon>Methanosarcinales</taxon>
        <taxon>Methanosarcinaceae</taxon>
        <taxon>Methanohalobium</taxon>
    </lineage>
</organism>
<dbReference type="OrthoDB" id="90963at2157"/>
<dbReference type="STRING" id="644295.Metev_1209"/>
<dbReference type="SUPFAM" id="SSF50118">
    <property type="entry name" value="Cell growth inhibitor/plasmid maintenance toxic component"/>
    <property type="match status" value="1"/>
</dbReference>
<dbReference type="RefSeq" id="WP_013194651.1">
    <property type="nucleotide sequence ID" value="NC_014253.1"/>
</dbReference>
<evidence type="ECO:0008006" key="3">
    <source>
        <dbReference type="Google" id="ProtNLM"/>
    </source>
</evidence>
<protein>
    <recommendedName>
        <fullName evidence="3">Transcriptional modulator of MazE/toxin, MazF</fullName>
    </recommendedName>
</protein>
<dbReference type="GO" id="GO:0003677">
    <property type="term" value="F:DNA binding"/>
    <property type="evidence" value="ECO:0007669"/>
    <property type="project" value="InterPro"/>
</dbReference>
<dbReference type="HOGENOM" id="CLU_121823_6_0_2"/>
<evidence type="ECO:0000313" key="1">
    <source>
        <dbReference type="EMBL" id="ADI74084.1"/>
    </source>
</evidence>
<name>D7E7L1_METEZ</name>